<protein>
    <submittedName>
        <fullName evidence="1">Uncharacterized protein</fullName>
    </submittedName>
</protein>
<evidence type="ECO:0000313" key="1">
    <source>
        <dbReference type="EMBL" id="RUP51445.1"/>
    </source>
</evidence>
<dbReference type="EMBL" id="RBNI01000724">
    <property type="protein sequence ID" value="RUP51445.1"/>
    <property type="molecule type" value="Genomic_DNA"/>
</dbReference>
<gene>
    <name evidence="1" type="ORF">BC936DRAFT_148128</name>
</gene>
<comment type="caution">
    <text evidence="1">The sequence shown here is derived from an EMBL/GenBank/DDBJ whole genome shotgun (WGS) entry which is preliminary data.</text>
</comment>
<proteinExistence type="predicted"/>
<sequence length="91" mass="10158">MRNAHISSVMTLGEPFRQDGPAVYDFGTQTVTARVRDIIPVMMRHRLTPPPDETYSLHRKLSGAFLLCSKLGSRVDTKKVFAEETGGYVFG</sequence>
<dbReference type="OrthoDB" id="201153at2759"/>
<accession>A0A433DKW2</accession>
<keyword evidence="2" id="KW-1185">Reference proteome</keyword>
<evidence type="ECO:0000313" key="2">
    <source>
        <dbReference type="Proteomes" id="UP000268093"/>
    </source>
</evidence>
<dbReference type="AlphaFoldDB" id="A0A433DKW2"/>
<name>A0A433DKW2_9FUNG</name>
<reference evidence="1 2" key="1">
    <citation type="journal article" date="2018" name="New Phytol.">
        <title>Phylogenomics of Endogonaceae and evolution of mycorrhizas within Mucoromycota.</title>
        <authorList>
            <person name="Chang Y."/>
            <person name="Desiro A."/>
            <person name="Na H."/>
            <person name="Sandor L."/>
            <person name="Lipzen A."/>
            <person name="Clum A."/>
            <person name="Barry K."/>
            <person name="Grigoriev I.V."/>
            <person name="Martin F.M."/>
            <person name="Stajich J.E."/>
            <person name="Smith M.E."/>
            <person name="Bonito G."/>
            <person name="Spatafora J.W."/>
        </authorList>
    </citation>
    <scope>NUCLEOTIDE SEQUENCE [LARGE SCALE GENOMIC DNA]</scope>
    <source>
        <strain evidence="1 2">GMNB39</strain>
    </source>
</reference>
<dbReference type="PANTHER" id="PTHR43851">
    <property type="match status" value="1"/>
</dbReference>
<dbReference type="PANTHER" id="PTHR43851:SF3">
    <property type="entry name" value="COENZYME Q8"/>
    <property type="match status" value="1"/>
</dbReference>
<dbReference type="InterPro" id="IPR051409">
    <property type="entry name" value="Atypical_kinase_ADCK"/>
</dbReference>
<dbReference type="GO" id="GO:0006744">
    <property type="term" value="P:ubiquinone biosynthetic process"/>
    <property type="evidence" value="ECO:0007669"/>
    <property type="project" value="TreeGrafter"/>
</dbReference>
<dbReference type="Proteomes" id="UP000268093">
    <property type="component" value="Unassembled WGS sequence"/>
</dbReference>
<organism evidence="1 2">
    <name type="scientific">Jimgerdemannia flammicorona</name>
    <dbReference type="NCBI Taxonomy" id="994334"/>
    <lineage>
        <taxon>Eukaryota</taxon>
        <taxon>Fungi</taxon>
        <taxon>Fungi incertae sedis</taxon>
        <taxon>Mucoromycota</taxon>
        <taxon>Mucoromycotina</taxon>
        <taxon>Endogonomycetes</taxon>
        <taxon>Endogonales</taxon>
        <taxon>Endogonaceae</taxon>
        <taxon>Jimgerdemannia</taxon>
    </lineage>
</organism>